<evidence type="ECO:0000256" key="2">
    <source>
        <dbReference type="ARBA" id="ARBA00010145"/>
    </source>
</evidence>
<feature type="transmembrane region" description="Helical" evidence="8">
    <location>
        <begin position="279"/>
        <end position="302"/>
    </location>
</feature>
<dbReference type="PANTHER" id="PTHR36838:SF1">
    <property type="entry name" value="SLR1864 PROTEIN"/>
    <property type="match status" value="1"/>
</dbReference>
<gene>
    <name evidence="9" type="ORF">ENQ20_18260</name>
</gene>
<evidence type="ECO:0000313" key="9">
    <source>
        <dbReference type="EMBL" id="HDX33404.1"/>
    </source>
</evidence>
<dbReference type="Pfam" id="PF03547">
    <property type="entry name" value="Mem_trans"/>
    <property type="match status" value="2"/>
</dbReference>
<feature type="transmembrane region" description="Helical" evidence="8">
    <location>
        <begin position="69"/>
        <end position="89"/>
    </location>
</feature>
<feature type="transmembrane region" description="Helical" evidence="8">
    <location>
        <begin position="195"/>
        <end position="215"/>
    </location>
</feature>
<reference evidence="9" key="1">
    <citation type="journal article" date="2020" name="mSystems">
        <title>Genome- and Community-Level Interaction Insights into Carbon Utilization and Element Cycling Functions of Hydrothermarchaeota in Hydrothermal Sediment.</title>
        <authorList>
            <person name="Zhou Z."/>
            <person name="Liu Y."/>
            <person name="Xu W."/>
            <person name="Pan J."/>
            <person name="Luo Z.H."/>
            <person name="Li M."/>
        </authorList>
    </citation>
    <scope>NUCLEOTIDE SEQUENCE [LARGE SCALE GENOMIC DNA]</scope>
    <source>
        <strain evidence="9">SpSt-289</strain>
    </source>
</reference>
<evidence type="ECO:0000256" key="7">
    <source>
        <dbReference type="ARBA" id="ARBA00023136"/>
    </source>
</evidence>
<comment type="caution">
    <text evidence="9">The sequence shown here is derived from an EMBL/GenBank/DDBJ whole genome shotgun (WGS) entry which is preliminary data.</text>
</comment>
<accession>A0A7C1JFQ0</accession>
<comment type="similarity">
    <text evidence="2">Belongs to the auxin efflux carrier (TC 2.A.69) family.</text>
</comment>
<evidence type="ECO:0000256" key="8">
    <source>
        <dbReference type="SAM" id="Phobius"/>
    </source>
</evidence>
<feature type="transmembrane region" description="Helical" evidence="8">
    <location>
        <begin position="6"/>
        <end position="27"/>
    </location>
</feature>
<name>A0A7C1JFQ0_9CHLR</name>
<dbReference type="InterPro" id="IPR004776">
    <property type="entry name" value="Mem_transp_PIN-like"/>
</dbReference>
<keyword evidence="4" id="KW-1003">Cell membrane</keyword>
<comment type="subcellular location">
    <subcellularLocation>
        <location evidence="1">Cell membrane</location>
        <topology evidence="1">Multi-pass membrane protein</topology>
    </subcellularLocation>
</comment>
<feature type="transmembrane region" description="Helical" evidence="8">
    <location>
        <begin position="166"/>
        <end position="183"/>
    </location>
</feature>
<dbReference type="EMBL" id="DSMG01000191">
    <property type="protein sequence ID" value="HDX33404.1"/>
    <property type="molecule type" value="Genomic_DNA"/>
</dbReference>
<keyword evidence="7 8" id="KW-0472">Membrane</keyword>
<evidence type="ECO:0000256" key="6">
    <source>
        <dbReference type="ARBA" id="ARBA00022989"/>
    </source>
</evidence>
<proteinExistence type="inferred from homology"/>
<keyword evidence="3" id="KW-0813">Transport</keyword>
<keyword evidence="6 8" id="KW-1133">Transmembrane helix</keyword>
<dbReference type="GO" id="GO:0055085">
    <property type="term" value="P:transmembrane transport"/>
    <property type="evidence" value="ECO:0007669"/>
    <property type="project" value="InterPro"/>
</dbReference>
<evidence type="ECO:0000256" key="5">
    <source>
        <dbReference type="ARBA" id="ARBA00022692"/>
    </source>
</evidence>
<evidence type="ECO:0000256" key="1">
    <source>
        <dbReference type="ARBA" id="ARBA00004651"/>
    </source>
</evidence>
<dbReference type="GO" id="GO:0005886">
    <property type="term" value="C:plasma membrane"/>
    <property type="evidence" value="ECO:0007669"/>
    <property type="project" value="UniProtKB-SubCell"/>
</dbReference>
<dbReference type="AlphaFoldDB" id="A0A7C1JFQ0"/>
<feature type="transmembrane region" description="Helical" evidence="8">
    <location>
        <begin position="39"/>
        <end position="57"/>
    </location>
</feature>
<evidence type="ECO:0000256" key="3">
    <source>
        <dbReference type="ARBA" id="ARBA00022448"/>
    </source>
</evidence>
<dbReference type="Gene3D" id="1.20.1530.20">
    <property type="match status" value="1"/>
</dbReference>
<evidence type="ECO:0000256" key="4">
    <source>
        <dbReference type="ARBA" id="ARBA00022475"/>
    </source>
</evidence>
<organism evidence="9">
    <name type="scientific">Caldilinea aerophila</name>
    <dbReference type="NCBI Taxonomy" id="133453"/>
    <lineage>
        <taxon>Bacteria</taxon>
        <taxon>Bacillati</taxon>
        <taxon>Chloroflexota</taxon>
        <taxon>Caldilineae</taxon>
        <taxon>Caldilineales</taxon>
        <taxon>Caldilineaceae</taxon>
        <taxon>Caldilinea</taxon>
    </lineage>
</organism>
<keyword evidence="5 8" id="KW-0812">Transmembrane</keyword>
<dbReference type="InterPro" id="IPR038770">
    <property type="entry name" value="Na+/solute_symporter_sf"/>
</dbReference>
<sequence length="303" mass="31876">MTLITNLASVFANTVLPVFLVAGAGYVLTRFMALEGRTLGRVVFYLASPALVFRSLYNMNISTAALTQVLLLVLGVYLITGFAGWMAGLDQERPQRSALTISSAISNNGNMGLPITLFALGNAGLVIATIYYATSALLTNTLGVIIASTGSAPLSKALRQSLRAPVLYATLLGIALNRLAMPIPEPLYRAIDLTAGAAIPMMLVLLGVQLSATPINSEQRVIWRSMVIRLGLSPLAAMALCMLLGIDGLERQVVILQASMPTAVVATVLATEFVTAPRLVAAAVLFSTLASMATISLVLVLIT</sequence>
<dbReference type="PANTHER" id="PTHR36838">
    <property type="entry name" value="AUXIN EFFLUX CARRIER FAMILY PROTEIN"/>
    <property type="match status" value="1"/>
</dbReference>
<protein>
    <submittedName>
        <fullName evidence="9">AEC family transporter</fullName>
    </submittedName>
</protein>
<feature type="transmembrane region" description="Helical" evidence="8">
    <location>
        <begin position="227"/>
        <end position="246"/>
    </location>
</feature>
<feature type="transmembrane region" description="Helical" evidence="8">
    <location>
        <begin position="252"/>
        <end position="270"/>
    </location>
</feature>